<proteinExistence type="predicted"/>
<comment type="caution">
    <text evidence="1">The sequence shown here is derived from an EMBL/GenBank/DDBJ whole genome shotgun (WGS) entry which is preliminary data.</text>
</comment>
<sequence length="77" mass="7526">MEEAAGVVVVPDGLKAADAAEGGELDDEVGVDAEEVEDDVEEAIGSGAVNGGGLPLVVAGALPTQGEELQGGHVKES</sequence>
<keyword evidence="2" id="KW-1185">Reference proteome</keyword>
<organism evidence="1 2">
    <name type="scientific">Melastoma candidum</name>
    <dbReference type="NCBI Taxonomy" id="119954"/>
    <lineage>
        <taxon>Eukaryota</taxon>
        <taxon>Viridiplantae</taxon>
        <taxon>Streptophyta</taxon>
        <taxon>Embryophyta</taxon>
        <taxon>Tracheophyta</taxon>
        <taxon>Spermatophyta</taxon>
        <taxon>Magnoliopsida</taxon>
        <taxon>eudicotyledons</taxon>
        <taxon>Gunneridae</taxon>
        <taxon>Pentapetalae</taxon>
        <taxon>rosids</taxon>
        <taxon>malvids</taxon>
        <taxon>Myrtales</taxon>
        <taxon>Melastomataceae</taxon>
        <taxon>Melastomatoideae</taxon>
        <taxon>Melastomateae</taxon>
        <taxon>Melastoma</taxon>
    </lineage>
</organism>
<gene>
    <name evidence="1" type="ORF">MLD38_002442</name>
</gene>
<reference evidence="2" key="1">
    <citation type="journal article" date="2023" name="Front. Plant Sci.">
        <title>Chromosomal-level genome assembly of Melastoma candidum provides insights into trichome evolution.</title>
        <authorList>
            <person name="Zhong Y."/>
            <person name="Wu W."/>
            <person name="Sun C."/>
            <person name="Zou P."/>
            <person name="Liu Y."/>
            <person name="Dai S."/>
            <person name="Zhou R."/>
        </authorList>
    </citation>
    <scope>NUCLEOTIDE SEQUENCE [LARGE SCALE GENOMIC DNA]</scope>
</reference>
<dbReference type="EMBL" id="CM042881">
    <property type="protein sequence ID" value="KAI4384266.1"/>
    <property type="molecule type" value="Genomic_DNA"/>
</dbReference>
<evidence type="ECO:0000313" key="1">
    <source>
        <dbReference type="EMBL" id="KAI4384266.1"/>
    </source>
</evidence>
<dbReference type="Proteomes" id="UP001057402">
    <property type="component" value="Chromosome 2"/>
</dbReference>
<evidence type="ECO:0000313" key="2">
    <source>
        <dbReference type="Proteomes" id="UP001057402"/>
    </source>
</evidence>
<accession>A0ACB9S1A4</accession>
<protein>
    <submittedName>
        <fullName evidence="1">Uncharacterized protein</fullName>
    </submittedName>
</protein>
<name>A0ACB9S1A4_9MYRT</name>